<dbReference type="OrthoDB" id="29271at2157"/>
<sequence length="169" mass="19458">MPSKAIGMGMCPRCGRPGTVVIKAGNYVYIKHGNTWHYIGIIDKVNLNKILIKDGKTLEEIKKDKDNVYIYKNIKNAKSRKLIITGMALLIILGTLFYSIFFMTKYNIMNDKKDMMITLFSQCHLVKYNDNIYEFSCNNTTNIVNASVNYVYNFNLTKYNITDAYTTTK</sequence>
<organism evidence="3 4">
    <name type="scientific">Vulcanisaeta souniana JCM 11219</name>
    <dbReference type="NCBI Taxonomy" id="1293586"/>
    <lineage>
        <taxon>Archaea</taxon>
        <taxon>Thermoproteota</taxon>
        <taxon>Thermoprotei</taxon>
        <taxon>Thermoproteales</taxon>
        <taxon>Thermoproteaceae</taxon>
        <taxon>Vulcanisaeta</taxon>
    </lineage>
</organism>
<keyword evidence="5" id="KW-1185">Reference proteome</keyword>
<evidence type="ECO:0000313" key="4">
    <source>
        <dbReference type="Proteomes" id="UP000657075"/>
    </source>
</evidence>
<evidence type="ECO:0000313" key="2">
    <source>
        <dbReference type="EMBL" id="BDR93432.1"/>
    </source>
</evidence>
<proteinExistence type="predicted"/>
<reference evidence="2" key="4">
    <citation type="journal article" date="2023" name="Microbiol. Resour. Announc.">
        <title>Complete Genome Sequence of Vulcanisaeta souniana Strain IC-059, a Hyperthermophilic Archaeon Isolated from Hot Spring Water in Japan.</title>
        <authorList>
            <person name="Kato S."/>
            <person name="Itoh T."/>
            <person name="Wu L."/>
            <person name="Ma J."/>
            <person name="Ohkuma M."/>
        </authorList>
    </citation>
    <scope>NUCLEOTIDE SEQUENCE</scope>
    <source>
        <strain evidence="2">JCM 11219</strain>
    </source>
</reference>
<dbReference type="Proteomes" id="UP001060771">
    <property type="component" value="Chromosome"/>
</dbReference>
<reference evidence="5" key="3">
    <citation type="submission" date="2022-09" db="EMBL/GenBank/DDBJ databases">
        <title>Complete genome sequence of Vulcanisaeta souniana.</title>
        <authorList>
            <person name="Kato S."/>
            <person name="Itoh T."/>
            <person name="Ohkuma M."/>
        </authorList>
    </citation>
    <scope>NUCLEOTIDE SEQUENCE [LARGE SCALE GENOMIC DNA]</scope>
    <source>
        <strain evidence="5">JCM 11219</strain>
    </source>
</reference>
<accession>A0A830E7D7</accession>
<reference evidence="3" key="1">
    <citation type="journal article" date="2014" name="Int. J. Syst. Evol. Microbiol.">
        <title>Complete genome sequence of Corynebacterium casei LMG S-19264T (=DSM 44701T), isolated from a smear-ripened cheese.</title>
        <authorList>
            <consortium name="US DOE Joint Genome Institute (JGI-PGF)"/>
            <person name="Walter F."/>
            <person name="Albersmeier A."/>
            <person name="Kalinowski J."/>
            <person name="Ruckert C."/>
        </authorList>
    </citation>
    <scope>NUCLEOTIDE SEQUENCE</scope>
    <source>
        <strain evidence="3">JCM 11219</strain>
    </source>
</reference>
<evidence type="ECO:0000313" key="5">
    <source>
        <dbReference type="Proteomes" id="UP001060771"/>
    </source>
</evidence>
<gene>
    <name evidence="3" type="ORF">GCM10007112_12350</name>
    <name evidence="2" type="ORF">Vsou_25250</name>
</gene>
<dbReference type="EMBL" id="BMNM01000004">
    <property type="protein sequence ID" value="GGI77058.1"/>
    <property type="molecule type" value="Genomic_DNA"/>
</dbReference>
<keyword evidence="1" id="KW-1133">Transmembrane helix</keyword>
<protein>
    <submittedName>
        <fullName evidence="3">Uncharacterized protein</fullName>
    </submittedName>
</protein>
<dbReference type="GeneID" id="76208062"/>
<feature type="transmembrane region" description="Helical" evidence="1">
    <location>
        <begin position="82"/>
        <end position="103"/>
    </location>
</feature>
<dbReference type="EMBL" id="AP026830">
    <property type="protein sequence ID" value="BDR93432.1"/>
    <property type="molecule type" value="Genomic_DNA"/>
</dbReference>
<dbReference type="RefSeq" id="WP_054843591.1">
    <property type="nucleotide sequence ID" value="NZ_AP026830.1"/>
</dbReference>
<evidence type="ECO:0000313" key="3">
    <source>
        <dbReference type="EMBL" id="GGI77058.1"/>
    </source>
</evidence>
<dbReference type="AlphaFoldDB" id="A0A830E7D7"/>
<name>A0A830E7D7_9CREN</name>
<keyword evidence="1" id="KW-0812">Transmembrane</keyword>
<dbReference type="Proteomes" id="UP000657075">
    <property type="component" value="Unassembled WGS sequence"/>
</dbReference>
<keyword evidence="1" id="KW-0472">Membrane</keyword>
<evidence type="ECO:0000256" key="1">
    <source>
        <dbReference type="SAM" id="Phobius"/>
    </source>
</evidence>
<reference evidence="3" key="2">
    <citation type="submission" date="2020-09" db="EMBL/GenBank/DDBJ databases">
        <authorList>
            <person name="Sun Q."/>
            <person name="Ohkuma M."/>
        </authorList>
    </citation>
    <scope>NUCLEOTIDE SEQUENCE</scope>
    <source>
        <strain evidence="3">JCM 11219</strain>
    </source>
</reference>